<dbReference type="PANTHER" id="PTHR43639:SF1">
    <property type="entry name" value="SHORT-CHAIN DEHYDROGENASE_REDUCTASE FAMILY PROTEIN"/>
    <property type="match status" value="1"/>
</dbReference>
<proteinExistence type="inferred from homology"/>
<dbReference type="Proteomes" id="UP001595528">
    <property type="component" value="Unassembled WGS sequence"/>
</dbReference>
<evidence type="ECO:0000313" key="6">
    <source>
        <dbReference type="Proteomes" id="UP001595528"/>
    </source>
</evidence>
<dbReference type="RefSeq" id="WP_379901228.1">
    <property type="nucleotide sequence ID" value="NZ_JBHRTR010000028.1"/>
</dbReference>
<dbReference type="PRINTS" id="PR00080">
    <property type="entry name" value="SDRFAMILY"/>
</dbReference>
<dbReference type="SUPFAM" id="SSF51735">
    <property type="entry name" value="NAD(P)-binding Rossmann-fold domains"/>
    <property type="match status" value="1"/>
</dbReference>
<dbReference type="InterPro" id="IPR002347">
    <property type="entry name" value="SDR_fam"/>
</dbReference>
<evidence type="ECO:0000256" key="2">
    <source>
        <dbReference type="ARBA" id="ARBA00023002"/>
    </source>
</evidence>
<dbReference type="Pfam" id="PF00106">
    <property type="entry name" value="adh_short"/>
    <property type="match status" value="1"/>
</dbReference>
<gene>
    <name evidence="5" type="ORF">ACFOGJ_13570</name>
</gene>
<accession>A0ABV7L1D9</accession>
<comment type="caution">
    <text evidence="5">The sequence shown here is derived from an EMBL/GenBank/DDBJ whole genome shotgun (WGS) entry which is preliminary data.</text>
</comment>
<protein>
    <submittedName>
        <fullName evidence="5">SDR family NAD(P)-dependent oxidoreductase</fullName>
    </submittedName>
</protein>
<feature type="region of interest" description="Disordered" evidence="4">
    <location>
        <begin position="197"/>
        <end position="216"/>
    </location>
</feature>
<dbReference type="PRINTS" id="PR00081">
    <property type="entry name" value="GDHRDH"/>
</dbReference>
<name>A0ABV7L1D9_9PROT</name>
<evidence type="ECO:0000313" key="5">
    <source>
        <dbReference type="EMBL" id="MFC3228269.1"/>
    </source>
</evidence>
<feature type="compositionally biased region" description="Basic and acidic residues" evidence="4">
    <location>
        <begin position="203"/>
        <end position="213"/>
    </location>
</feature>
<keyword evidence="6" id="KW-1185">Reference proteome</keyword>
<reference evidence="6" key="1">
    <citation type="journal article" date="2019" name="Int. J. Syst. Evol. Microbiol.">
        <title>The Global Catalogue of Microorganisms (GCM) 10K type strain sequencing project: providing services to taxonomists for standard genome sequencing and annotation.</title>
        <authorList>
            <consortium name="The Broad Institute Genomics Platform"/>
            <consortium name="The Broad Institute Genome Sequencing Center for Infectious Disease"/>
            <person name="Wu L."/>
            <person name="Ma J."/>
        </authorList>
    </citation>
    <scope>NUCLEOTIDE SEQUENCE [LARGE SCALE GENOMIC DNA]</scope>
    <source>
        <strain evidence="6">KCTC 42964</strain>
    </source>
</reference>
<comment type="similarity">
    <text evidence="1 3">Belongs to the short-chain dehydrogenases/reductases (SDR) family.</text>
</comment>
<dbReference type="EMBL" id="JBHRTR010000028">
    <property type="protein sequence ID" value="MFC3228269.1"/>
    <property type="molecule type" value="Genomic_DNA"/>
</dbReference>
<sequence>MQAERQDETGRVALVTGAARRLGAAMAMRLAADGFRVAVHHRGSPEAVAETVAKIQGAGGTAMAVRADLEDIAAMDAMLASIRHAFGAAPEVLVNNASVFEWDDLASVTSEALLRHYRTNTVAAVLLTRRVTAAPPASGAGVIVNLLDQKLLAPNPDHLSYTLSKYALLGFTELMARALAPHWRVCGIAPGYTLPAPEAPPGHFERTRDDTPLRRGPTPEDVADTLSYIVSNRAVTGQVFAVDGGAFMAPASRDYSFR</sequence>
<dbReference type="PANTHER" id="PTHR43639">
    <property type="entry name" value="OXIDOREDUCTASE, SHORT-CHAIN DEHYDROGENASE/REDUCTASE FAMILY (AFU_ORTHOLOGUE AFUA_5G02870)"/>
    <property type="match status" value="1"/>
</dbReference>
<evidence type="ECO:0000256" key="4">
    <source>
        <dbReference type="SAM" id="MobiDB-lite"/>
    </source>
</evidence>
<keyword evidence="2" id="KW-0560">Oxidoreductase</keyword>
<dbReference type="InterPro" id="IPR036291">
    <property type="entry name" value="NAD(P)-bd_dom_sf"/>
</dbReference>
<organism evidence="5 6">
    <name type="scientific">Marinibaculum pumilum</name>
    <dbReference type="NCBI Taxonomy" id="1766165"/>
    <lineage>
        <taxon>Bacteria</taxon>
        <taxon>Pseudomonadati</taxon>
        <taxon>Pseudomonadota</taxon>
        <taxon>Alphaproteobacteria</taxon>
        <taxon>Rhodospirillales</taxon>
        <taxon>Rhodospirillaceae</taxon>
        <taxon>Marinibaculum</taxon>
    </lineage>
</organism>
<dbReference type="Gene3D" id="3.40.50.720">
    <property type="entry name" value="NAD(P)-binding Rossmann-like Domain"/>
    <property type="match status" value="1"/>
</dbReference>
<evidence type="ECO:0000256" key="3">
    <source>
        <dbReference type="RuleBase" id="RU000363"/>
    </source>
</evidence>
<evidence type="ECO:0000256" key="1">
    <source>
        <dbReference type="ARBA" id="ARBA00006484"/>
    </source>
</evidence>